<dbReference type="PANTHER" id="PTHR33306:SF21">
    <property type="entry name" value="TRANSMEMBRANE PROTEIN"/>
    <property type="match status" value="1"/>
</dbReference>
<evidence type="ECO:0000313" key="2">
    <source>
        <dbReference type="EMBL" id="KAL2346059.1"/>
    </source>
</evidence>
<evidence type="ECO:0000313" key="3">
    <source>
        <dbReference type="Proteomes" id="UP001603857"/>
    </source>
</evidence>
<feature type="transmembrane region" description="Helical" evidence="1">
    <location>
        <begin position="21"/>
        <end position="41"/>
    </location>
</feature>
<protein>
    <submittedName>
        <fullName evidence="2">Uncharacterized protein</fullName>
    </submittedName>
</protein>
<organism evidence="2 3">
    <name type="scientific">Flemingia macrophylla</name>
    <dbReference type="NCBI Taxonomy" id="520843"/>
    <lineage>
        <taxon>Eukaryota</taxon>
        <taxon>Viridiplantae</taxon>
        <taxon>Streptophyta</taxon>
        <taxon>Embryophyta</taxon>
        <taxon>Tracheophyta</taxon>
        <taxon>Spermatophyta</taxon>
        <taxon>Magnoliopsida</taxon>
        <taxon>eudicotyledons</taxon>
        <taxon>Gunneridae</taxon>
        <taxon>Pentapetalae</taxon>
        <taxon>rosids</taxon>
        <taxon>fabids</taxon>
        <taxon>Fabales</taxon>
        <taxon>Fabaceae</taxon>
        <taxon>Papilionoideae</taxon>
        <taxon>50 kb inversion clade</taxon>
        <taxon>NPAAA clade</taxon>
        <taxon>indigoferoid/millettioid clade</taxon>
        <taxon>Phaseoleae</taxon>
        <taxon>Flemingia</taxon>
    </lineage>
</organism>
<gene>
    <name evidence="2" type="ORF">Fmac_000059</name>
</gene>
<feature type="transmembrane region" description="Helical" evidence="1">
    <location>
        <begin position="53"/>
        <end position="73"/>
    </location>
</feature>
<dbReference type="AlphaFoldDB" id="A0ABD1ND71"/>
<comment type="caution">
    <text evidence="2">The sequence shown here is derived from an EMBL/GenBank/DDBJ whole genome shotgun (WGS) entry which is preliminary data.</text>
</comment>
<keyword evidence="3" id="KW-1185">Reference proteome</keyword>
<evidence type="ECO:0000256" key="1">
    <source>
        <dbReference type="SAM" id="Phobius"/>
    </source>
</evidence>
<dbReference type="EMBL" id="JBGMDY010000001">
    <property type="protein sequence ID" value="KAL2346059.1"/>
    <property type="molecule type" value="Genomic_DNA"/>
</dbReference>
<accession>A0ABD1ND71</accession>
<keyword evidence="1" id="KW-0812">Transmembrane</keyword>
<dbReference type="PANTHER" id="PTHR33306">
    <property type="entry name" value="EXPRESSED PROTEIN-RELATED-RELATED"/>
    <property type="match status" value="1"/>
</dbReference>
<name>A0ABD1ND71_9FABA</name>
<dbReference type="Proteomes" id="UP001603857">
    <property type="component" value="Unassembled WGS sequence"/>
</dbReference>
<reference evidence="2 3" key="1">
    <citation type="submission" date="2024-08" db="EMBL/GenBank/DDBJ databases">
        <title>Insights into the chromosomal genome structure of Flemingia macrophylla.</title>
        <authorList>
            <person name="Ding Y."/>
            <person name="Zhao Y."/>
            <person name="Bi W."/>
            <person name="Wu M."/>
            <person name="Zhao G."/>
            <person name="Gong Y."/>
            <person name="Li W."/>
            <person name="Zhang P."/>
        </authorList>
    </citation>
    <scope>NUCLEOTIDE SEQUENCE [LARGE SCALE GENOMIC DNA]</scope>
    <source>
        <strain evidence="2">DYQJB</strain>
        <tissue evidence="2">Leaf</tissue>
    </source>
</reference>
<proteinExistence type="predicted"/>
<keyword evidence="1" id="KW-0472">Membrane</keyword>
<keyword evidence="1" id="KW-1133">Transmembrane helix</keyword>
<sequence>MERLYRRSERRGSEWKQVSAPPGHFLTIFGIVIALFSFSSYKDYKAHLHTTLINFHLFLFLLPLLFIFFIVSYSTTASSLNFHSFRPSHQPPFFHH</sequence>